<dbReference type="PANTHER" id="PTHR34322:SF2">
    <property type="entry name" value="TRANSPOSASE IS200-LIKE DOMAIN-CONTAINING PROTEIN"/>
    <property type="match status" value="1"/>
</dbReference>
<name>A0A2P1PNT3_9GAMM</name>
<dbReference type="AlphaFoldDB" id="A0A2P1PNT3"/>
<proteinExistence type="predicted"/>
<dbReference type="InterPro" id="IPR036515">
    <property type="entry name" value="Transposase_17_sf"/>
</dbReference>
<dbReference type="RefSeq" id="WP_106890428.1">
    <property type="nucleotide sequence ID" value="NZ_CP027860.1"/>
</dbReference>
<protein>
    <submittedName>
        <fullName evidence="1">Transposase</fullName>
    </submittedName>
</protein>
<organism evidence="1 2">
    <name type="scientific">Ahniella affigens</name>
    <dbReference type="NCBI Taxonomy" id="2021234"/>
    <lineage>
        <taxon>Bacteria</taxon>
        <taxon>Pseudomonadati</taxon>
        <taxon>Pseudomonadota</taxon>
        <taxon>Gammaproteobacteria</taxon>
        <taxon>Lysobacterales</taxon>
        <taxon>Rhodanobacteraceae</taxon>
        <taxon>Ahniella</taxon>
    </lineage>
</organism>
<dbReference type="Gene3D" id="3.30.70.1290">
    <property type="entry name" value="Transposase IS200-like"/>
    <property type="match status" value="1"/>
</dbReference>
<accession>A0A2P1PNT3</accession>
<gene>
    <name evidence="1" type="ORF">C7S18_04490</name>
</gene>
<dbReference type="Proteomes" id="UP000241074">
    <property type="component" value="Chromosome"/>
</dbReference>
<evidence type="ECO:0000313" key="2">
    <source>
        <dbReference type="Proteomes" id="UP000241074"/>
    </source>
</evidence>
<dbReference type="SUPFAM" id="SSF143422">
    <property type="entry name" value="Transposase IS200-like"/>
    <property type="match status" value="1"/>
</dbReference>
<sequence>MFAEVYSVAIYGYAVMINHVHVVLKIDADAAADWSDEELARRWCQAFPGSAEPESQTSRIANIAAAPELVAKYRDRLRDLSWFMKSLAEPIARQANKEDGCTGRFWEGRFKAQSLVDERALSAAMVYADLNPIRAKMTTDLPGSNHTSAQRRILQIKTQAPLAEQPLGVVAGIKQEGLSLSNQSYLTLANFTGRHWHQGKPGRTSDGVRLILEALKIAPEQWDQQLRGFDERRVTALGALDRLIQFATETGRRWLIGYQLARKAYHTAMAL</sequence>
<dbReference type="PANTHER" id="PTHR34322">
    <property type="entry name" value="TRANSPOSASE, Y1_TNP DOMAIN-CONTAINING"/>
    <property type="match status" value="1"/>
</dbReference>
<evidence type="ECO:0000313" key="1">
    <source>
        <dbReference type="EMBL" id="AVP96499.1"/>
    </source>
</evidence>
<dbReference type="OrthoDB" id="9814067at2"/>
<reference evidence="1 2" key="2">
    <citation type="submission" date="2018-03" db="EMBL/GenBank/DDBJ databases">
        <authorList>
            <person name="Keele B.F."/>
        </authorList>
    </citation>
    <scope>NUCLEOTIDE SEQUENCE [LARGE SCALE GENOMIC DNA]</scope>
    <source>
        <strain evidence="1 2">D13</strain>
    </source>
</reference>
<dbReference type="GO" id="GO:0003677">
    <property type="term" value="F:DNA binding"/>
    <property type="evidence" value="ECO:0007669"/>
    <property type="project" value="InterPro"/>
</dbReference>
<dbReference type="GO" id="GO:0006313">
    <property type="term" value="P:DNA transposition"/>
    <property type="evidence" value="ECO:0007669"/>
    <property type="project" value="InterPro"/>
</dbReference>
<dbReference type="KEGG" id="xba:C7S18_04490"/>
<reference evidence="1 2" key="1">
    <citation type="submission" date="2018-03" db="EMBL/GenBank/DDBJ databases">
        <title>Ahniella affigens gen. nov., sp. nov., a gammaproteobacterium isolated from sandy soil near a stream.</title>
        <authorList>
            <person name="Ko Y."/>
            <person name="Kim J.-H."/>
        </authorList>
    </citation>
    <scope>NUCLEOTIDE SEQUENCE [LARGE SCALE GENOMIC DNA]</scope>
    <source>
        <strain evidence="1 2">D13</strain>
    </source>
</reference>
<keyword evidence="2" id="KW-1185">Reference proteome</keyword>
<dbReference type="EMBL" id="CP027860">
    <property type="protein sequence ID" value="AVP96499.1"/>
    <property type="molecule type" value="Genomic_DNA"/>
</dbReference>
<dbReference type="GO" id="GO:0004803">
    <property type="term" value="F:transposase activity"/>
    <property type="evidence" value="ECO:0007669"/>
    <property type="project" value="InterPro"/>
</dbReference>